<dbReference type="FunFam" id="2.30.38.10:FF:000001">
    <property type="entry name" value="Non-ribosomal peptide synthetase PvdI"/>
    <property type="match status" value="2"/>
</dbReference>
<dbReference type="PROSITE" id="PS00012">
    <property type="entry name" value="PHOSPHOPANTETHEINE"/>
    <property type="match status" value="2"/>
</dbReference>
<dbReference type="GO" id="GO:0017000">
    <property type="term" value="P:antibiotic biosynthetic process"/>
    <property type="evidence" value="ECO:0007669"/>
    <property type="project" value="UniProtKB-KW"/>
</dbReference>
<dbReference type="InterPro" id="IPR042099">
    <property type="entry name" value="ANL_N_sf"/>
</dbReference>
<evidence type="ECO:0000313" key="8">
    <source>
        <dbReference type="EMBL" id="MBG6090820.1"/>
    </source>
</evidence>
<keyword evidence="3" id="KW-0597">Phosphoprotein</keyword>
<dbReference type="InterPro" id="IPR009081">
    <property type="entry name" value="PP-bd_ACP"/>
</dbReference>
<dbReference type="InterPro" id="IPR020806">
    <property type="entry name" value="PKS_PP-bd"/>
</dbReference>
<dbReference type="GO" id="GO:0003824">
    <property type="term" value="F:catalytic activity"/>
    <property type="evidence" value="ECO:0007669"/>
    <property type="project" value="UniProtKB-KW"/>
</dbReference>
<dbReference type="GO" id="GO:0005829">
    <property type="term" value="C:cytosol"/>
    <property type="evidence" value="ECO:0007669"/>
    <property type="project" value="TreeGrafter"/>
</dbReference>
<dbReference type="InterPro" id="IPR020845">
    <property type="entry name" value="AMP-binding_CS"/>
</dbReference>
<dbReference type="SUPFAM" id="SSF56801">
    <property type="entry name" value="Acetyl-CoA synthetase-like"/>
    <property type="match status" value="2"/>
</dbReference>
<reference evidence="8" key="1">
    <citation type="submission" date="2020-11" db="EMBL/GenBank/DDBJ databases">
        <title>Sequencing the genomes of 1000 actinobacteria strains.</title>
        <authorList>
            <person name="Klenk H.-P."/>
        </authorList>
    </citation>
    <scope>NUCLEOTIDE SEQUENCE</scope>
    <source>
        <strain evidence="8">DSM 43175</strain>
    </source>
</reference>
<dbReference type="FunFam" id="1.10.1200.10:FF:000016">
    <property type="entry name" value="Non-ribosomal peptide synthase"/>
    <property type="match status" value="1"/>
</dbReference>
<dbReference type="InterPro" id="IPR045851">
    <property type="entry name" value="AMP-bd_C_sf"/>
</dbReference>
<dbReference type="Pfam" id="PF13193">
    <property type="entry name" value="AMP-binding_C"/>
    <property type="match status" value="2"/>
</dbReference>
<keyword evidence="2" id="KW-0596">Phosphopantetheine</keyword>
<dbReference type="Gene3D" id="3.40.50.980">
    <property type="match status" value="2"/>
</dbReference>
<feature type="compositionally biased region" description="Pro residues" evidence="6">
    <location>
        <begin position="562"/>
        <end position="583"/>
    </location>
</feature>
<evidence type="ECO:0000259" key="7">
    <source>
        <dbReference type="PROSITE" id="PS50075"/>
    </source>
</evidence>
<dbReference type="PANTHER" id="PTHR45527:SF14">
    <property type="entry name" value="PLIPASTATIN SYNTHASE SUBUNIT B"/>
    <property type="match status" value="1"/>
</dbReference>
<dbReference type="PROSITE" id="PS00455">
    <property type="entry name" value="AMP_BINDING"/>
    <property type="match status" value="2"/>
</dbReference>
<dbReference type="CDD" id="cd17643">
    <property type="entry name" value="A_NRPS_Cytc1-like"/>
    <property type="match status" value="1"/>
</dbReference>
<dbReference type="GO" id="GO:0043041">
    <property type="term" value="P:amino acid activation for nonribosomal peptide biosynthetic process"/>
    <property type="evidence" value="ECO:0007669"/>
    <property type="project" value="TreeGrafter"/>
</dbReference>
<gene>
    <name evidence="8" type="ORF">IW256_004933</name>
</gene>
<dbReference type="PROSITE" id="PS50075">
    <property type="entry name" value="CARRIER"/>
    <property type="match status" value="2"/>
</dbReference>
<keyword evidence="4" id="KW-0677">Repeat</keyword>
<evidence type="ECO:0000313" key="9">
    <source>
        <dbReference type="Proteomes" id="UP000614047"/>
    </source>
</evidence>
<feature type="region of interest" description="Disordered" evidence="6">
    <location>
        <begin position="558"/>
        <end position="600"/>
    </location>
</feature>
<dbReference type="Gene3D" id="3.40.50.12780">
    <property type="entry name" value="N-terminal domain of ligase-like"/>
    <property type="match status" value="1"/>
</dbReference>
<dbReference type="InterPro" id="IPR023213">
    <property type="entry name" value="CAT-like_dom_sf"/>
</dbReference>
<dbReference type="Gene3D" id="3.30.300.30">
    <property type="match status" value="2"/>
</dbReference>
<dbReference type="EMBL" id="JADOUA010000001">
    <property type="protein sequence ID" value="MBG6090820.1"/>
    <property type="molecule type" value="Genomic_DNA"/>
</dbReference>
<dbReference type="GO" id="GO:0044550">
    <property type="term" value="P:secondary metabolite biosynthetic process"/>
    <property type="evidence" value="ECO:0007669"/>
    <property type="project" value="TreeGrafter"/>
</dbReference>
<feature type="domain" description="Carrier" evidence="7">
    <location>
        <begin position="2005"/>
        <end position="2079"/>
    </location>
</feature>
<dbReference type="GO" id="GO:0008610">
    <property type="term" value="P:lipid biosynthetic process"/>
    <property type="evidence" value="ECO:0007669"/>
    <property type="project" value="UniProtKB-ARBA"/>
</dbReference>
<dbReference type="InterPro" id="IPR025110">
    <property type="entry name" value="AMP-bd_C"/>
</dbReference>
<dbReference type="FunFam" id="1.10.1200.10:FF:000005">
    <property type="entry name" value="Nonribosomal peptide synthetase 1"/>
    <property type="match status" value="1"/>
</dbReference>
<dbReference type="CDD" id="cd19540">
    <property type="entry name" value="LCL_NRPS-like"/>
    <property type="match status" value="1"/>
</dbReference>
<dbReference type="SUPFAM" id="SSF47336">
    <property type="entry name" value="ACP-like"/>
    <property type="match status" value="2"/>
</dbReference>
<dbReference type="FunFam" id="3.40.50.12780:FF:000012">
    <property type="entry name" value="Non-ribosomal peptide synthetase"/>
    <property type="match status" value="1"/>
</dbReference>
<sequence length="2592" mass="278430">MNRGDLEDILPLSPLQQGFFFHALLDGDDSDVYTAQLVLDLDGPLDVPALRTAAATLLRRHANLRAAFWHEDLSRPVQVIPREVEPPWEEIDLTGHPAGTAEADAVVARERARPFEMTAPPLLRFVLVRLAADRHRLVFTNHHILLDGWSTPILATELFTLYVQGGHDRGFPRVTPYKNYLAWLARQDRDAAEDAWRRALSGVAEPSLVAPDAAGRPPTPPEAAVTELDERLTKRLGRAARRHGVTLGTVLQGAWGLVLSRVLGTEDVVFGATVSGRPAELPGIEQMIGLFINTIPVRVRHRPGESLAALMERLQDEQTELLPHHHLGLTDIQRAAGHRTALFDTMTVLENYPFDPSSMDGSLNGVRIAAADSHDATHFPLSLVAVPGSCLSLRLHHRPDVYGADVAEALLARVRCFLEAFAEDSGRLIGSVELSGEAERARTAAWNDTAAAPRAGTIPELFEAQAARTPGDTALVHGDRALTYGELNARADRLARHLVARGIGPEDRVALVLPRTPEIVVAILAVLKAGAAYVPIDPEYPAEHVAYLLGDCRPALTLTPDDLPPGDPAPGDPAPGDPAPGDPAPDEPADAVPGRPARPPLPGNAAYVIYTSGSTGRPKGVTITHASLLNYFEEHRASFFEPVIAEHRATGAERRMRFAHLASFSFDTSWMGLLWMIHGQELHLVDDRTRRDAEAYTAYVERAGIDVINTTPSHFRALREAGLPAGAGRGPSQLLLGGEPVPGDLWQELRRLGAAARNFYGPTEATIDTMNQPVSAGEDPAIGAPYRNTRAYVLDAALQPAPAGVPGELYLAGVQLARGYLDRPVLTAERFVADPFGPPGERMYRTGDRARWRPDGTIEHLGRVDDQVKIRGFRVEPGEVESVITRYDGVARAAVVARDGRLAAYVVPAAAGLDLASLRRHVTAHLPAHMVPTFTTLDALPLTVNGKLDRAALPAPGSGAEVTRAPRSPQEEILCGLFAEVLGVSRVGVDEGFFDLGGDSLTATRLVGRIRSALGAELPVRALFEAPTVAGLAGRVAAAAGTARPALVRAGQRPEEVPLSYAQRRLWFLNRFEGRTATFTMPFALRLSGPLDPEALRAALGDVVTRHEPLRTIFPDASGTPRRLVLDPASARPRLTVTEIGESRLPGALAASAGQGFDLSVEPPLRARLFALGGDTHVLLLVLHHIAADGWSMAPLARDVLLAYAARAAGRAPEWEPLPVQYADYTLWQRELLGSEDDPDSLIARQIAYWKEVLAGLPEELPLPADRPRPAEATYRGGTVTFELDAALHAGLRKLARETGASLFMVMQAAYATLLTRLGAGTDVPIGSPIAGRTDEALDDLVGMFVNMLVLRTDTAGDPTFRELVARVRETGLAAYAHQDLPFERLVDVLAPARSMARHPLFQVVLSFQNNPEARLELDGLSGAAEPLPSGTAKYDLSLYLEERHGEDNTPAGIDGGLEYALDLFGPATARSIADRFVRLVAELVAEPDRPIGAAEILAPHERATILGEWAGGQVTVPVGGATLHRLFEARAAASPDAPAVTFEGRTLSYGQVNAWANRLARSLAERGVGPERFVALRLPRSAELVVAVLAVLKAGGAYVPVDPDYPADRIALMVEDARPVLTLDTVDAAADYPDDDLGIEVSPESPAYVIYTSGSTGRPKGVVVPHGNVVRLLRSTEGWFGFGSGDVWTLFHSFAFDFSVWELWGALLYGGRLVVVPYMTSRSPGEFLRLVESERVTVLNQTPSAFYQLMAADRDAAGVDLSALRYVVFGGEALEPGRLEDWYSRHSDDAPVLVNMYGITETTVHVSYLPLDRDTAASASGSVIGTGIPDLRVYVLDDRLQPVPAGVVGELYVAGPGLARGYLNRPDLTAERFVADPYGVPGSRMYRTGDLGRWLPDGGLEYLGRSDQQVQLRGFRIEPGEIEAVLARHEAVSDVAVVVRDDRLIAYIVGTDTGLREYAAGYLPSHMVPAAVVELDALPLTVNGKLDRAALPAPDFAAKVSGQAPRTPQEETLAGLFAEVLGLERVGVGDGFFELGGDSIIAIQLVSRARQAGLVISPREVFQHQTVEQLAALARPVDEAGTFDKEPPGAAIGPVPATPIMRWFRELNGPVDDYSQRMLLQVPPGLRLEDLSRALRTLLDHHDMLRLRVDRTTPDWEFEVAERGTVDAAALVRRVDVAGLGDRELRAVLAGEAAGARRRLDPEAGTMARLVWFDAGPGRPGRLLLTLHHLVVDGVSWRILLPDLVTAWAGHELAPAGTSFRRWAQRLAAAASDPARLAELPLWSEILATPDPLLGARPLDPAADTFGTARHHTVELPPGVTGPLLAEVPAAFHGRVNDVLLTGLAIAVAGWRDGEATAVLVDLEGHGREEIVPGVDLSRTAGWFTTIFPVRLDAGAVGRAEVRAGGPALGTALKRVKEQLREIPDNGIGYGLLRPRLTGTAGGDDAAPSSCPQIAFNYLGRSAVPEGTDWGPADAAESEALGAGQNDALALVHAIEINAHTRDLPGGPRLTATFTWAGGLFDEARIEDLTGRWCEALRGLVAHVVDGRSGGPVGGFTPSDLSLVSVTQDEIDELAAELDDLDDLDGEGELP</sequence>
<dbReference type="Proteomes" id="UP000614047">
    <property type="component" value="Unassembled WGS sequence"/>
</dbReference>
<dbReference type="FunFam" id="3.40.50.980:FF:000001">
    <property type="entry name" value="Non-ribosomal peptide synthetase"/>
    <property type="match status" value="1"/>
</dbReference>
<dbReference type="InterPro" id="IPR001242">
    <property type="entry name" value="Condensation_dom"/>
</dbReference>
<dbReference type="GO" id="GO:0072330">
    <property type="term" value="P:monocarboxylic acid biosynthetic process"/>
    <property type="evidence" value="ECO:0007669"/>
    <property type="project" value="UniProtKB-ARBA"/>
</dbReference>
<dbReference type="InterPro" id="IPR036736">
    <property type="entry name" value="ACP-like_sf"/>
</dbReference>
<protein>
    <submittedName>
        <fullName evidence="8">Amino acid adenylation domain-containing protein/non-ribosomal peptide synthase protein (TIGR01720 family)</fullName>
    </submittedName>
</protein>
<dbReference type="Gene3D" id="3.30.559.30">
    <property type="entry name" value="Nonribosomal peptide synthetase, condensation domain"/>
    <property type="match status" value="3"/>
</dbReference>
<dbReference type="InterPro" id="IPR000873">
    <property type="entry name" value="AMP-dep_synth/lig_dom"/>
</dbReference>
<dbReference type="Pfam" id="PF00501">
    <property type="entry name" value="AMP-binding"/>
    <property type="match status" value="2"/>
</dbReference>
<accession>A0A931DIV1</accession>
<evidence type="ECO:0000256" key="6">
    <source>
        <dbReference type="SAM" id="MobiDB-lite"/>
    </source>
</evidence>
<evidence type="ECO:0000256" key="1">
    <source>
        <dbReference type="ARBA" id="ARBA00001957"/>
    </source>
</evidence>
<keyword evidence="5" id="KW-0045">Antibiotic biosynthesis</keyword>
<name>A0A931DIV1_9ACTN</name>
<dbReference type="CDD" id="cd05930">
    <property type="entry name" value="A_NRPS"/>
    <property type="match status" value="1"/>
</dbReference>
<dbReference type="NCBIfam" id="TIGR01733">
    <property type="entry name" value="AA-adenyl-dom"/>
    <property type="match status" value="2"/>
</dbReference>
<evidence type="ECO:0000256" key="2">
    <source>
        <dbReference type="ARBA" id="ARBA00022450"/>
    </source>
</evidence>
<dbReference type="Gene3D" id="2.30.38.10">
    <property type="entry name" value="Luciferase, Domain 3"/>
    <property type="match status" value="1"/>
</dbReference>
<dbReference type="FunFam" id="3.40.50.980:FF:000002">
    <property type="entry name" value="Enterobactin synthetase component F"/>
    <property type="match status" value="1"/>
</dbReference>
<evidence type="ECO:0000256" key="3">
    <source>
        <dbReference type="ARBA" id="ARBA00022553"/>
    </source>
</evidence>
<dbReference type="InterPro" id="IPR010060">
    <property type="entry name" value="NRPS_synth"/>
</dbReference>
<evidence type="ECO:0000256" key="4">
    <source>
        <dbReference type="ARBA" id="ARBA00022737"/>
    </source>
</evidence>
<dbReference type="Gene3D" id="3.30.559.10">
    <property type="entry name" value="Chloramphenicol acetyltransferase-like domain"/>
    <property type="match status" value="3"/>
</dbReference>
<dbReference type="RefSeq" id="WP_197013234.1">
    <property type="nucleotide sequence ID" value="NZ_JADOUA010000001.1"/>
</dbReference>
<dbReference type="InterPro" id="IPR006162">
    <property type="entry name" value="Ppantetheine_attach_site"/>
</dbReference>
<feature type="domain" description="Carrier" evidence="7">
    <location>
        <begin position="965"/>
        <end position="1040"/>
    </location>
</feature>
<evidence type="ECO:0000256" key="5">
    <source>
        <dbReference type="ARBA" id="ARBA00023194"/>
    </source>
</evidence>
<dbReference type="Pfam" id="PF00668">
    <property type="entry name" value="Condensation"/>
    <property type="match status" value="3"/>
</dbReference>
<comment type="cofactor">
    <cofactor evidence="1">
        <name>pantetheine 4'-phosphate</name>
        <dbReference type="ChEBI" id="CHEBI:47942"/>
    </cofactor>
</comment>
<dbReference type="SUPFAM" id="SSF52777">
    <property type="entry name" value="CoA-dependent acyltransferases"/>
    <property type="match status" value="6"/>
</dbReference>
<dbReference type="InterPro" id="IPR010071">
    <property type="entry name" value="AA_adenyl_dom"/>
</dbReference>
<dbReference type="CDD" id="cd19543">
    <property type="entry name" value="DCL_NRPS"/>
    <property type="match status" value="1"/>
</dbReference>
<organism evidence="8 9">
    <name type="scientific">Actinomadura viridis</name>
    <dbReference type="NCBI Taxonomy" id="58110"/>
    <lineage>
        <taxon>Bacteria</taxon>
        <taxon>Bacillati</taxon>
        <taxon>Actinomycetota</taxon>
        <taxon>Actinomycetes</taxon>
        <taxon>Streptosporangiales</taxon>
        <taxon>Thermomonosporaceae</taxon>
        <taxon>Actinomadura</taxon>
    </lineage>
</organism>
<dbReference type="Pfam" id="PF00550">
    <property type="entry name" value="PP-binding"/>
    <property type="match status" value="2"/>
</dbReference>
<dbReference type="GO" id="GO:0031177">
    <property type="term" value="F:phosphopantetheine binding"/>
    <property type="evidence" value="ECO:0007669"/>
    <property type="project" value="InterPro"/>
</dbReference>
<comment type="caution">
    <text evidence="8">The sequence shown here is derived from an EMBL/GenBank/DDBJ whole genome shotgun (WGS) entry which is preliminary data.</text>
</comment>
<keyword evidence="9" id="KW-1185">Reference proteome</keyword>
<proteinExistence type="predicted"/>
<dbReference type="NCBIfam" id="TIGR01720">
    <property type="entry name" value="NRPS-para261"/>
    <property type="match status" value="1"/>
</dbReference>
<dbReference type="PANTHER" id="PTHR45527">
    <property type="entry name" value="NONRIBOSOMAL PEPTIDE SYNTHETASE"/>
    <property type="match status" value="1"/>
</dbReference>
<dbReference type="Gene3D" id="1.10.1200.10">
    <property type="entry name" value="ACP-like"/>
    <property type="match status" value="2"/>
</dbReference>
<dbReference type="SMART" id="SM00823">
    <property type="entry name" value="PKS_PP"/>
    <property type="match status" value="2"/>
</dbReference>